<sequence>MDEGLVQLTLTGRVSFSEEITISQAARIIAFVDEGTDGSFAAPSRQQLEEPAVPAGKEPSLRATSLRDAIELSGAKTNAEKIVAFAAYVLQDGSQDTFTADMIKPLFRQAREQQPTGFARDLDKAILAGWIGTGSVKGELYLTAKAEGVIEHGFGVIRPKRGQAPKTRANGKKSRAITKPETFAGIEEIPHEIAGIPAFHSIRLKRDKMLWALRMASEVGVRGLSNADVMWLTDHLGDCIHTRDINGHFQGLRKVGYVNRSASDNTIRITPAGTEYLGSLGQSGK</sequence>
<dbReference type="EMBL" id="BSDT01000001">
    <property type="protein sequence ID" value="GLI41075.1"/>
    <property type="molecule type" value="Genomic_DNA"/>
</dbReference>
<name>A0A9W6G4U6_9ACTN</name>
<keyword evidence="2" id="KW-1185">Reference proteome</keyword>
<accession>A0A9W6G4U6</accession>
<organism evidence="1 2">
    <name type="scientific">Glycomyces algeriensis</name>
    <dbReference type="NCBI Taxonomy" id="256037"/>
    <lineage>
        <taxon>Bacteria</taxon>
        <taxon>Bacillati</taxon>
        <taxon>Actinomycetota</taxon>
        <taxon>Actinomycetes</taxon>
        <taxon>Glycomycetales</taxon>
        <taxon>Glycomycetaceae</taxon>
        <taxon>Glycomyces</taxon>
    </lineage>
</organism>
<gene>
    <name evidence="1" type="ORF">GALLR39Z86_09250</name>
</gene>
<protein>
    <submittedName>
        <fullName evidence="1">Uncharacterized protein</fullName>
    </submittedName>
</protein>
<reference evidence="1" key="1">
    <citation type="submission" date="2022-12" db="EMBL/GenBank/DDBJ databases">
        <title>Reference genome sequencing for broad-spectrum identification of bacterial and archaeal isolates by mass spectrometry.</title>
        <authorList>
            <person name="Sekiguchi Y."/>
            <person name="Tourlousse D.M."/>
        </authorList>
    </citation>
    <scope>NUCLEOTIDE SEQUENCE</scope>
    <source>
        <strain evidence="1">LLR39Z86</strain>
    </source>
</reference>
<dbReference type="AlphaFoldDB" id="A0A9W6G4U6"/>
<evidence type="ECO:0000313" key="1">
    <source>
        <dbReference type="EMBL" id="GLI41075.1"/>
    </source>
</evidence>
<dbReference type="Proteomes" id="UP001144313">
    <property type="component" value="Unassembled WGS sequence"/>
</dbReference>
<evidence type="ECO:0000313" key="2">
    <source>
        <dbReference type="Proteomes" id="UP001144313"/>
    </source>
</evidence>
<comment type="caution">
    <text evidence="1">The sequence shown here is derived from an EMBL/GenBank/DDBJ whole genome shotgun (WGS) entry which is preliminary data.</text>
</comment>
<proteinExistence type="predicted"/>